<dbReference type="EMBL" id="BSRZ01000001">
    <property type="protein sequence ID" value="GLW62671.1"/>
    <property type="molecule type" value="Genomic_DNA"/>
</dbReference>
<keyword evidence="2" id="KW-0547">Nucleotide-binding</keyword>
<protein>
    <submittedName>
        <fullName evidence="5">ABC transporter ATP-binding protein</fullName>
    </submittedName>
</protein>
<dbReference type="CDD" id="cd03219">
    <property type="entry name" value="ABC_Mj1267_LivG_branched"/>
    <property type="match status" value="1"/>
</dbReference>
<feature type="domain" description="ABC transporter" evidence="4">
    <location>
        <begin position="2"/>
        <end position="245"/>
    </location>
</feature>
<evidence type="ECO:0000313" key="5">
    <source>
        <dbReference type="EMBL" id="GLW62671.1"/>
    </source>
</evidence>
<dbReference type="GO" id="GO:0005886">
    <property type="term" value="C:plasma membrane"/>
    <property type="evidence" value="ECO:0007669"/>
    <property type="project" value="TreeGrafter"/>
</dbReference>
<dbReference type="SUPFAM" id="SSF52540">
    <property type="entry name" value="P-loop containing nucleoside triphosphate hydrolases"/>
    <property type="match status" value="1"/>
</dbReference>
<dbReference type="Gene3D" id="3.40.50.300">
    <property type="entry name" value="P-loop containing nucleotide triphosphate hydrolases"/>
    <property type="match status" value="1"/>
</dbReference>
<dbReference type="InterPro" id="IPR051120">
    <property type="entry name" value="ABC_AA/LPS_Transport"/>
</dbReference>
<accession>A0A9W6USH8</accession>
<dbReference type="PANTHER" id="PTHR45772">
    <property type="entry name" value="CONSERVED COMPONENT OF ABC TRANSPORTER FOR NATURAL AMINO ACIDS-RELATED"/>
    <property type="match status" value="1"/>
</dbReference>
<organism evidence="5 6">
    <name type="scientific">Actinomadura rubrobrunea</name>
    <dbReference type="NCBI Taxonomy" id="115335"/>
    <lineage>
        <taxon>Bacteria</taxon>
        <taxon>Bacillati</taxon>
        <taxon>Actinomycetota</taxon>
        <taxon>Actinomycetes</taxon>
        <taxon>Streptosporangiales</taxon>
        <taxon>Thermomonosporaceae</taxon>
        <taxon>Actinomadura</taxon>
    </lineage>
</organism>
<keyword evidence="1" id="KW-0813">Transport</keyword>
<evidence type="ECO:0000256" key="1">
    <source>
        <dbReference type="ARBA" id="ARBA00022448"/>
    </source>
</evidence>
<dbReference type="Proteomes" id="UP001165124">
    <property type="component" value="Unassembled WGS sequence"/>
</dbReference>
<evidence type="ECO:0000259" key="4">
    <source>
        <dbReference type="PROSITE" id="PS50893"/>
    </source>
</evidence>
<dbReference type="Pfam" id="PF12399">
    <property type="entry name" value="BCA_ABC_TP_C"/>
    <property type="match status" value="1"/>
</dbReference>
<dbReference type="PROSITE" id="PS50893">
    <property type="entry name" value="ABC_TRANSPORTER_2"/>
    <property type="match status" value="1"/>
</dbReference>
<name>A0A9W6USH8_9ACTN</name>
<keyword evidence="3 5" id="KW-0067">ATP-binding</keyword>
<reference evidence="5" key="1">
    <citation type="submission" date="2023-02" db="EMBL/GenBank/DDBJ databases">
        <title>Actinomadura rubrobrunea NBRC 14622.</title>
        <authorList>
            <person name="Ichikawa N."/>
            <person name="Sato H."/>
            <person name="Tonouchi N."/>
        </authorList>
    </citation>
    <scope>NUCLEOTIDE SEQUENCE</scope>
    <source>
        <strain evidence="5">NBRC 14622</strain>
    </source>
</reference>
<gene>
    <name evidence="5" type="primary">livG</name>
    <name evidence="5" type="ORF">Arub01_09150</name>
</gene>
<comment type="caution">
    <text evidence="5">The sequence shown here is derived from an EMBL/GenBank/DDBJ whole genome shotgun (WGS) entry which is preliminary data.</text>
</comment>
<evidence type="ECO:0000313" key="6">
    <source>
        <dbReference type="Proteomes" id="UP001165124"/>
    </source>
</evidence>
<dbReference type="InterPro" id="IPR003439">
    <property type="entry name" value="ABC_transporter-like_ATP-bd"/>
</dbReference>
<dbReference type="Pfam" id="PF00005">
    <property type="entry name" value="ABC_tran"/>
    <property type="match status" value="1"/>
</dbReference>
<dbReference type="InterPro" id="IPR027417">
    <property type="entry name" value="P-loop_NTPase"/>
</dbReference>
<dbReference type="PANTHER" id="PTHR45772:SF1">
    <property type="entry name" value="ABC TRANSPORTER ATP-BINDING PROTEIN"/>
    <property type="match status" value="1"/>
</dbReference>
<dbReference type="InterPro" id="IPR003593">
    <property type="entry name" value="AAA+_ATPase"/>
</dbReference>
<dbReference type="InterPro" id="IPR032823">
    <property type="entry name" value="BCA_ABC_TP_C"/>
</dbReference>
<sequence>MIEIEDVSVRFGGVRALTGVSLTVAEGAVCGVIGPNGAGKTTLFDVITGLRRPTSGRVRLRGADVTSAGAVRRARLGLRRTFQRPQVFGRLTVLDNVLAALEWRGGGGGLAADLVGARSRRRLEAARRDRALAALDRCGIADLRDAYAADLPIGRRRMVELARAIVDDPAVLLLDEPTSGLDADQAAVFADVVRSLDATVLLVEHDVGFVMTTCDRVVVLDLGEVIADGPPERIRTDPRVRTAYLG</sequence>
<dbReference type="GO" id="GO:0016887">
    <property type="term" value="F:ATP hydrolysis activity"/>
    <property type="evidence" value="ECO:0007669"/>
    <property type="project" value="InterPro"/>
</dbReference>
<evidence type="ECO:0000256" key="2">
    <source>
        <dbReference type="ARBA" id="ARBA00022741"/>
    </source>
</evidence>
<dbReference type="GO" id="GO:0005524">
    <property type="term" value="F:ATP binding"/>
    <property type="evidence" value="ECO:0007669"/>
    <property type="project" value="UniProtKB-KW"/>
</dbReference>
<dbReference type="SMART" id="SM00382">
    <property type="entry name" value="AAA"/>
    <property type="match status" value="1"/>
</dbReference>
<dbReference type="RefSeq" id="WP_067915042.1">
    <property type="nucleotide sequence ID" value="NZ_BSRZ01000001.1"/>
</dbReference>
<evidence type="ECO:0000256" key="3">
    <source>
        <dbReference type="ARBA" id="ARBA00022840"/>
    </source>
</evidence>
<dbReference type="AlphaFoldDB" id="A0A9W6USH8"/>
<proteinExistence type="predicted"/>
<keyword evidence="6" id="KW-1185">Reference proteome</keyword>